<name>A0ABR8Z7C0_9FLAO</name>
<organism evidence="2 3">
    <name type="scientific">Chryseobacterium caseinilyticum</name>
    <dbReference type="NCBI Taxonomy" id="2771428"/>
    <lineage>
        <taxon>Bacteria</taxon>
        <taxon>Pseudomonadati</taxon>
        <taxon>Bacteroidota</taxon>
        <taxon>Flavobacteriia</taxon>
        <taxon>Flavobacteriales</taxon>
        <taxon>Weeksellaceae</taxon>
        <taxon>Chryseobacterium group</taxon>
        <taxon>Chryseobacterium</taxon>
    </lineage>
</organism>
<dbReference type="Proteomes" id="UP000637299">
    <property type="component" value="Unassembled WGS sequence"/>
</dbReference>
<sequence>MKILTWNLERPKKNQLAKINLIHDMVKHESADIIIVTETNRCIDFGNEYFALHTDSLPSFYDNQNYFEGENRVSIYSKFPFRNQISTYNSFTTVCGSVETDFGELVIYGSIIGSFGGKGFHFENDLEKQKKDIENLKGNICFSGDFNISFSGWKYPSIKVIEETKEFFSTQNLEIITEKNKDSAIHTVINKEFLKDKIYTTNMIDTDRKLSDHNLIVCEISKKIQPL</sequence>
<dbReference type="InterPro" id="IPR036691">
    <property type="entry name" value="Endo/exonu/phosph_ase_sf"/>
</dbReference>
<accession>A0ABR8Z7C0</accession>
<protein>
    <submittedName>
        <fullName evidence="2">Endonuclease/exonuclease/phosphatase family protein</fullName>
    </submittedName>
</protein>
<dbReference type="Gene3D" id="3.60.10.10">
    <property type="entry name" value="Endonuclease/exonuclease/phosphatase"/>
    <property type="match status" value="1"/>
</dbReference>
<dbReference type="SUPFAM" id="SSF56219">
    <property type="entry name" value="DNase I-like"/>
    <property type="match status" value="1"/>
</dbReference>
<proteinExistence type="predicted"/>
<keyword evidence="2" id="KW-0540">Nuclease</keyword>
<keyword evidence="2" id="KW-0378">Hydrolase</keyword>
<keyword evidence="3" id="KW-1185">Reference proteome</keyword>
<gene>
    <name evidence="2" type="ORF">IC610_02055</name>
</gene>
<evidence type="ECO:0000259" key="1">
    <source>
        <dbReference type="Pfam" id="PF03372"/>
    </source>
</evidence>
<comment type="caution">
    <text evidence="2">The sequence shown here is derived from an EMBL/GenBank/DDBJ whole genome shotgun (WGS) entry which is preliminary data.</text>
</comment>
<dbReference type="RefSeq" id="WP_191735008.1">
    <property type="nucleotide sequence ID" value="NZ_JACYFS010000001.1"/>
</dbReference>
<feature type="domain" description="Endonuclease/exonuclease/phosphatase" evidence="1">
    <location>
        <begin position="4"/>
        <end position="153"/>
    </location>
</feature>
<dbReference type="Pfam" id="PF03372">
    <property type="entry name" value="Exo_endo_phos"/>
    <property type="match status" value="1"/>
</dbReference>
<keyword evidence="2" id="KW-0255">Endonuclease</keyword>
<reference evidence="2 3" key="1">
    <citation type="submission" date="2020-09" db="EMBL/GenBank/DDBJ databases">
        <title>Genome seq and assembly of Chryseobacterium sp.</title>
        <authorList>
            <person name="Chhetri G."/>
        </authorList>
    </citation>
    <scope>NUCLEOTIDE SEQUENCE [LARGE SCALE GENOMIC DNA]</scope>
    <source>
        <strain evidence="2 3">GCR10</strain>
    </source>
</reference>
<evidence type="ECO:0000313" key="2">
    <source>
        <dbReference type="EMBL" id="MBD8081200.1"/>
    </source>
</evidence>
<dbReference type="InterPro" id="IPR005135">
    <property type="entry name" value="Endo/exonuclease/phosphatase"/>
</dbReference>
<dbReference type="EMBL" id="JACYFS010000001">
    <property type="protein sequence ID" value="MBD8081200.1"/>
    <property type="molecule type" value="Genomic_DNA"/>
</dbReference>
<dbReference type="GO" id="GO:0004519">
    <property type="term" value="F:endonuclease activity"/>
    <property type="evidence" value="ECO:0007669"/>
    <property type="project" value="UniProtKB-KW"/>
</dbReference>
<evidence type="ECO:0000313" key="3">
    <source>
        <dbReference type="Proteomes" id="UP000637299"/>
    </source>
</evidence>